<proteinExistence type="predicted"/>
<dbReference type="AlphaFoldDB" id="A0A346XUV9"/>
<dbReference type="OrthoDB" id="9846309at2"/>
<evidence type="ECO:0008006" key="4">
    <source>
        <dbReference type="Google" id="ProtNLM"/>
    </source>
</evidence>
<dbReference type="RefSeq" id="WP_114590721.1">
    <property type="nucleotide sequence ID" value="NZ_CP031165.1"/>
</dbReference>
<feature type="compositionally biased region" description="Basic and acidic residues" evidence="1">
    <location>
        <begin position="126"/>
        <end position="136"/>
    </location>
</feature>
<organism evidence="2 3">
    <name type="scientific">Euzebya pacifica</name>
    <dbReference type="NCBI Taxonomy" id="1608957"/>
    <lineage>
        <taxon>Bacteria</taxon>
        <taxon>Bacillati</taxon>
        <taxon>Actinomycetota</taxon>
        <taxon>Nitriliruptoria</taxon>
        <taxon>Euzebyales</taxon>
    </lineage>
</organism>
<dbReference type="SUPFAM" id="SSF69754">
    <property type="entry name" value="Ribosome binding protein Y (YfiA homologue)"/>
    <property type="match status" value="1"/>
</dbReference>
<evidence type="ECO:0000256" key="1">
    <source>
        <dbReference type="SAM" id="MobiDB-lite"/>
    </source>
</evidence>
<reference evidence="2 3" key="1">
    <citation type="submission" date="2018-09" db="EMBL/GenBank/DDBJ databases">
        <title>Complete genome sequence of Euzebya sp. DY32-46 isolated from seawater of Pacific Ocean.</title>
        <authorList>
            <person name="Xu L."/>
            <person name="Wu Y.-H."/>
            <person name="Xu X.-W."/>
        </authorList>
    </citation>
    <scope>NUCLEOTIDE SEQUENCE [LARGE SCALE GENOMIC DNA]</scope>
    <source>
        <strain evidence="2 3">DY32-46</strain>
    </source>
</reference>
<dbReference type="KEGG" id="euz:DVS28_a1307"/>
<evidence type="ECO:0000313" key="3">
    <source>
        <dbReference type="Proteomes" id="UP000264006"/>
    </source>
</evidence>
<dbReference type="Proteomes" id="UP000264006">
    <property type="component" value="Chromosome"/>
</dbReference>
<protein>
    <recommendedName>
        <fullName evidence="4">Ribosomal subunit interface protein</fullName>
    </recommendedName>
</protein>
<feature type="region of interest" description="Disordered" evidence="1">
    <location>
        <begin position="98"/>
        <end position="136"/>
    </location>
</feature>
<gene>
    <name evidence="2" type="ORF">DVS28_a1307</name>
</gene>
<keyword evidence="3" id="KW-1185">Reference proteome</keyword>
<accession>A0A346XUV9</accession>
<evidence type="ECO:0000313" key="2">
    <source>
        <dbReference type="EMBL" id="AXV06006.1"/>
    </source>
</evidence>
<dbReference type="EMBL" id="CP031165">
    <property type="protein sequence ID" value="AXV06006.1"/>
    <property type="molecule type" value="Genomic_DNA"/>
</dbReference>
<sequence length="136" mass="15172">MSDARQRSTTPVVELSVEGHVGSDQRERAVEHVTGVLESHGVDATSIEIRLEQAIPHPRRRAHGRATAEIPGHVLVVHADADTLDEVVAQMTTKLRQRLDHTVDRRRTRRRRARTATPALHTETTSNDRADTRQAG</sequence>
<name>A0A346XUV9_9ACTN</name>
<dbReference type="Gene3D" id="3.30.160.100">
    <property type="entry name" value="Ribosome hibernation promotion factor-like"/>
    <property type="match status" value="1"/>
</dbReference>
<dbReference type="InterPro" id="IPR036567">
    <property type="entry name" value="RHF-like"/>
</dbReference>